<dbReference type="RefSeq" id="WP_161339102.1">
    <property type="nucleotide sequence ID" value="NZ_JBHSDG010000004.1"/>
</dbReference>
<organism evidence="1 2">
    <name type="scientific">Sneathiella chungangensis</name>
    <dbReference type="NCBI Taxonomy" id="1418234"/>
    <lineage>
        <taxon>Bacteria</taxon>
        <taxon>Pseudomonadati</taxon>
        <taxon>Pseudomonadota</taxon>
        <taxon>Alphaproteobacteria</taxon>
        <taxon>Sneathiellales</taxon>
        <taxon>Sneathiellaceae</taxon>
        <taxon>Sneathiella</taxon>
    </lineage>
</organism>
<evidence type="ECO:0000313" key="2">
    <source>
        <dbReference type="Proteomes" id="UP000445696"/>
    </source>
</evidence>
<dbReference type="Proteomes" id="UP000445696">
    <property type="component" value="Unassembled WGS sequence"/>
</dbReference>
<dbReference type="OrthoDB" id="9786548at2"/>
<dbReference type="EMBL" id="WTVA01000004">
    <property type="protein sequence ID" value="MZR22646.1"/>
    <property type="molecule type" value="Genomic_DNA"/>
</dbReference>
<evidence type="ECO:0000313" key="1">
    <source>
        <dbReference type="EMBL" id="MZR22646.1"/>
    </source>
</evidence>
<reference evidence="1 2" key="1">
    <citation type="journal article" date="2014" name="Int. J. Syst. Evol. Microbiol.">
        <title>Sneathiella chungangensis sp. nov., isolated from a marine sand, and emended description of the genus Sneathiella.</title>
        <authorList>
            <person name="Siamphan C."/>
            <person name="Kim H."/>
            <person name="Lee J.S."/>
            <person name="Kim W."/>
        </authorList>
    </citation>
    <scope>NUCLEOTIDE SEQUENCE [LARGE SCALE GENOMIC DNA]</scope>
    <source>
        <strain evidence="1 2">KCTC 32476</strain>
    </source>
</reference>
<evidence type="ECO:0008006" key="3">
    <source>
        <dbReference type="Google" id="ProtNLM"/>
    </source>
</evidence>
<accession>A0A845MH23</accession>
<keyword evidence="2" id="KW-1185">Reference proteome</keyword>
<gene>
    <name evidence="1" type="ORF">GQF03_09895</name>
</gene>
<sequence>MTKIVEMDGYEIHHPVQKLQSKVTTKGGLSLAEIEKRMAKKMSALTEDFLSSIPPMIDAIEKSLGQLETGAGDETAQADLFRHGHDLKGLGGSFDYPIMGTIGAGICGLTHKEIETASLNLPLIRVHLDLLSYVTANRIKNDSDPKAEPILSALAAAKAAI</sequence>
<dbReference type="Gene3D" id="1.20.120.160">
    <property type="entry name" value="HPT domain"/>
    <property type="match status" value="1"/>
</dbReference>
<dbReference type="InterPro" id="IPR036641">
    <property type="entry name" value="HPT_dom_sf"/>
</dbReference>
<dbReference type="GO" id="GO:0000160">
    <property type="term" value="P:phosphorelay signal transduction system"/>
    <property type="evidence" value="ECO:0007669"/>
    <property type="project" value="InterPro"/>
</dbReference>
<name>A0A845MH23_9PROT</name>
<comment type="caution">
    <text evidence="1">The sequence shown here is derived from an EMBL/GenBank/DDBJ whole genome shotgun (WGS) entry which is preliminary data.</text>
</comment>
<protein>
    <recommendedName>
        <fullName evidence="3">HPt domain-containing protein</fullName>
    </recommendedName>
</protein>
<dbReference type="SUPFAM" id="SSF47226">
    <property type="entry name" value="Histidine-containing phosphotransfer domain, HPT domain"/>
    <property type="match status" value="1"/>
</dbReference>
<proteinExistence type="predicted"/>
<dbReference type="AlphaFoldDB" id="A0A845MH23"/>